<reference evidence="1 2" key="1">
    <citation type="submission" date="2019-05" db="EMBL/GenBank/DDBJ databases">
        <authorList>
            <person name="Qu J.-H."/>
        </authorList>
    </citation>
    <scope>NUCLEOTIDE SEQUENCE [LARGE SCALE GENOMIC DNA]</scope>
    <source>
        <strain evidence="1 2">NS28</strain>
    </source>
</reference>
<dbReference type="RefSeq" id="WP_139010383.1">
    <property type="nucleotide sequence ID" value="NZ_VBSN01000013.1"/>
</dbReference>
<evidence type="ECO:0000313" key="1">
    <source>
        <dbReference type="EMBL" id="KAA6441463.1"/>
    </source>
</evidence>
<proteinExistence type="predicted"/>
<gene>
    <name evidence="1" type="ORF">FEM33_01640</name>
</gene>
<dbReference type="AlphaFoldDB" id="A0A5M8R3T7"/>
<protein>
    <submittedName>
        <fullName evidence="1">Uncharacterized protein</fullName>
    </submittedName>
</protein>
<sequence length="134" mass="14029">MAGVTANLNDDGYVIDTTNDSIVIVERVMQKIGGTTLDVTNFGPSIIKSGHVIIKETATGNYKPMPLATNDTVYGSLPAGHTYAGILTATILTKAPFASILEAGKVNIVAMPYPVAPILTALKAALPLIIFTQD</sequence>
<keyword evidence="2" id="KW-1185">Reference proteome</keyword>
<dbReference type="Proteomes" id="UP000323994">
    <property type="component" value="Unassembled WGS sequence"/>
</dbReference>
<comment type="caution">
    <text evidence="1">The sequence shown here is derived from an EMBL/GenBank/DDBJ whole genome shotgun (WGS) entry which is preliminary data.</text>
</comment>
<accession>A0A5M8R3T7</accession>
<organism evidence="1 2">
    <name type="scientific">Dyadobacter flavalbus</name>
    <dbReference type="NCBI Taxonomy" id="2579942"/>
    <lineage>
        <taxon>Bacteria</taxon>
        <taxon>Pseudomonadati</taxon>
        <taxon>Bacteroidota</taxon>
        <taxon>Cytophagia</taxon>
        <taxon>Cytophagales</taxon>
        <taxon>Spirosomataceae</taxon>
        <taxon>Dyadobacter</taxon>
    </lineage>
</organism>
<evidence type="ECO:0000313" key="2">
    <source>
        <dbReference type="Proteomes" id="UP000323994"/>
    </source>
</evidence>
<name>A0A5M8R3T7_9BACT</name>
<dbReference type="OrthoDB" id="1094042at2"/>
<dbReference type="EMBL" id="VBSN01000013">
    <property type="protein sequence ID" value="KAA6441463.1"/>
    <property type="molecule type" value="Genomic_DNA"/>
</dbReference>